<feature type="coiled-coil region" evidence="1">
    <location>
        <begin position="387"/>
        <end position="421"/>
    </location>
</feature>
<sequence length="1165" mass="126426">MRFARLAAPAFGPFTDFALDLSAGDADLHLIFGPNEAGKSSLLRAIGDLLYGIPPRTEDGFLHDYGDLRIAATLEGREGRRLAVQRRKGNKNTLLDAAGAPLPDDALDGLLGVVDRDFFTTVFALDSASLRTGAESLLQGKGDIGQALFSASLAGTPVHRILEALKADAAALFDGRKTKGVSIRPALGAYKTSLDASRDATVRPEAWEQALKDVQAAQAARDARDAELRRRSGRRDWVQRCLDALPVIGALAEQERLRAELPPLPDPLPDRGPGFVEQAEQALAARNAARTRVTELERSIARLEGRVAESRPDARVLARAGEIEAVHEQLAVQREWHNEHAALTAEQARLATELAADMRELGVDGGPEAVESLRAGAEAVLALREAASALEEAAGAAQAQRTKLQERRQALTQLEQQLAAEPAPDPGALRDALTRTQAAAQLAAKLPELDAGLAAAARDCDHQLALLPGAPADAAAAAALPVPAAAALRQFADEDARIAAQLAAAEKDADEADARDRDLAADLARLERDGTLPSERDLDTARAQRDGIWARVVAVWRDGEPDPGPPEPPLAHAYAQAVRAADDIADRLRAESEAVARAESLREQRRAAADAAERARQACTEAETARAHWQQRWQDAWAPCGLTPDTPQAMQEWRDHWLALRDAVKAWQSAQADVTRARAAVDAALALLRPLLPEHPGDDLPTLRAAAERMVRAADQARGAHEQRRAGARKLEEEIQALATGLPALERAEAAALASWQARCRALGLPTDAAAATVLALMERRNALVQRYDHWHAQGEKLARKARDIADYEARVQALADALDLPAGSVEARESALWQALEAARAREVRQDAARRDLTDEQERQPAVRGDLDAAERRVAEHLAQAGAADEPALAELLAGLKRRHAIDAEIERRRQALHPFARGEPLDAFIERVRAEDADALSAERDALDQAIAGLQQERDQALRALHEANAEKRRLQQSGLEAAAHLQDAKNTASGIRRDAHRYLRLQLAMHLLRAQIERFRRESQGPLLARAGELFRRATAESFDGLGTGFAGDDTPVLLGLRGDTEVAVEGMSDGTRDQLYLALRIAAIERHLAHHEPMPMVLDDLLMTFDDRRCLAILPILRELAEQTQVLLFTHHRHLGELTREALGDDGFHRHTLGAGRAAAH</sequence>
<organism evidence="3 4">
    <name type="scientific">Thiohalocapsa halophila</name>
    <dbReference type="NCBI Taxonomy" id="69359"/>
    <lineage>
        <taxon>Bacteria</taxon>
        <taxon>Pseudomonadati</taxon>
        <taxon>Pseudomonadota</taxon>
        <taxon>Gammaproteobacteria</taxon>
        <taxon>Chromatiales</taxon>
        <taxon>Chromatiaceae</taxon>
        <taxon>Thiohalocapsa</taxon>
    </lineage>
</organism>
<evidence type="ECO:0000313" key="3">
    <source>
        <dbReference type="EMBL" id="MBK1632829.1"/>
    </source>
</evidence>
<dbReference type="Proteomes" id="UP000748752">
    <property type="component" value="Unassembled WGS sequence"/>
</dbReference>
<protein>
    <recommendedName>
        <fullName evidence="2">YhaN AAA domain-containing protein</fullName>
    </recommendedName>
</protein>
<evidence type="ECO:0000256" key="1">
    <source>
        <dbReference type="SAM" id="Coils"/>
    </source>
</evidence>
<name>A0ABS1CMW7_9GAMM</name>
<dbReference type="InterPro" id="IPR027417">
    <property type="entry name" value="P-loop_NTPase"/>
</dbReference>
<dbReference type="SUPFAM" id="SSF52540">
    <property type="entry name" value="P-loop containing nucleoside triphosphate hydrolases"/>
    <property type="match status" value="1"/>
</dbReference>
<dbReference type="EMBL" id="NRRV01000059">
    <property type="protein sequence ID" value="MBK1632829.1"/>
    <property type="molecule type" value="Genomic_DNA"/>
</dbReference>
<evidence type="ECO:0000313" key="4">
    <source>
        <dbReference type="Proteomes" id="UP000748752"/>
    </source>
</evidence>
<reference evidence="3 4" key="1">
    <citation type="journal article" date="2020" name="Microorganisms">
        <title>Osmotic Adaptation and Compatible Solute Biosynthesis of Phototrophic Bacteria as Revealed from Genome Analyses.</title>
        <authorList>
            <person name="Imhoff J.F."/>
            <person name="Rahn T."/>
            <person name="Kunzel S."/>
            <person name="Keller A."/>
            <person name="Neulinger S.C."/>
        </authorList>
    </citation>
    <scope>NUCLEOTIDE SEQUENCE [LARGE SCALE GENOMIC DNA]</scope>
    <source>
        <strain evidence="3 4">DSM 6210</strain>
    </source>
</reference>
<dbReference type="RefSeq" id="WP_200240649.1">
    <property type="nucleotide sequence ID" value="NZ_NRRV01000059.1"/>
</dbReference>
<feature type="coiled-coil region" evidence="1">
    <location>
        <begin position="279"/>
        <end position="306"/>
    </location>
</feature>
<feature type="domain" description="YhaN AAA" evidence="2">
    <location>
        <begin position="1"/>
        <end position="207"/>
    </location>
</feature>
<comment type="caution">
    <text evidence="3">The sequence shown here is derived from an EMBL/GenBank/DDBJ whole genome shotgun (WGS) entry which is preliminary data.</text>
</comment>
<accession>A0ABS1CMW7</accession>
<proteinExistence type="predicted"/>
<keyword evidence="1" id="KW-0175">Coiled coil</keyword>
<dbReference type="PANTHER" id="PTHR41259">
    <property type="entry name" value="DOUBLE-STRAND BREAK REPAIR RAD50 ATPASE, PUTATIVE-RELATED"/>
    <property type="match status" value="1"/>
</dbReference>
<feature type="coiled-coil region" evidence="1">
    <location>
        <begin position="935"/>
        <end position="976"/>
    </location>
</feature>
<dbReference type="Pfam" id="PF13514">
    <property type="entry name" value="AAA_27"/>
    <property type="match status" value="1"/>
</dbReference>
<dbReference type="Gene3D" id="3.40.50.300">
    <property type="entry name" value="P-loop containing nucleotide triphosphate hydrolases"/>
    <property type="match status" value="2"/>
</dbReference>
<dbReference type="PANTHER" id="PTHR41259:SF1">
    <property type="entry name" value="DOUBLE-STRAND BREAK REPAIR RAD50 ATPASE, PUTATIVE-RELATED"/>
    <property type="match status" value="1"/>
</dbReference>
<evidence type="ECO:0000259" key="2">
    <source>
        <dbReference type="Pfam" id="PF13514"/>
    </source>
</evidence>
<feature type="coiled-coil region" evidence="1">
    <location>
        <begin position="598"/>
        <end position="632"/>
    </location>
</feature>
<dbReference type="InterPro" id="IPR038734">
    <property type="entry name" value="YhaN_AAA"/>
</dbReference>
<gene>
    <name evidence="3" type="ORF">CKO31_19165</name>
</gene>
<keyword evidence="4" id="KW-1185">Reference proteome</keyword>